<feature type="transmembrane region" description="Helical" evidence="7">
    <location>
        <begin position="38"/>
        <end position="62"/>
    </location>
</feature>
<dbReference type="InterPro" id="IPR010290">
    <property type="entry name" value="TM_effector"/>
</dbReference>
<keyword evidence="4 7" id="KW-0812">Transmembrane</keyword>
<comment type="subcellular location">
    <subcellularLocation>
        <location evidence="1">Cell membrane</location>
        <topology evidence="1">Multi-pass membrane protein</topology>
    </subcellularLocation>
</comment>
<feature type="transmembrane region" description="Helical" evidence="7">
    <location>
        <begin position="197"/>
        <end position="216"/>
    </location>
</feature>
<evidence type="ECO:0000259" key="8">
    <source>
        <dbReference type="PROSITE" id="PS50850"/>
    </source>
</evidence>
<protein>
    <recommendedName>
        <fullName evidence="8">Major facilitator superfamily (MFS) profile domain-containing protein</fullName>
    </recommendedName>
</protein>
<organism evidence="9">
    <name type="scientific">bioreactor metagenome</name>
    <dbReference type="NCBI Taxonomy" id="1076179"/>
    <lineage>
        <taxon>unclassified sequences</taxon>
        <taxon>metagenomes</taxon>
        <taxon>ecological metagenomes</taxon>
    </lineage>
</organism>
<name>A0A644V5R4_9ZZZZ</name>
<dbReference type="AlphaFoldDB" id="A0A644V5R4"/>
<keyword evidence="2" id="KW-0813">Transport</keyword>
<proteinExistence type="predicted"/>
<reference evidence="9" key="1">
    <citation type="submission" date="2019-08" db="EMBL/GenBank/DDBJ databases">
        <authorList>
            <person name="Kucharzyk K."/>
            <person name="Murdoch R.W."/>
            <person name="Higgins S."/>
            <person name="Loffler F."/>
        </authorList>
    </citation>
    <scope>NUCLEOTIDE SEQUENCE</scope>
</reference>
<evidence type="ECO:0000256" key="4">
    <source>
        <dbReference type="ARBA" id="ARBA00022692"/>
    </source>
</evidence>
<evidence type="ECO:0000256" key="7">
    <source>
        <dbReference type="SAM" id="Phobius"/>
    </source>
</evidence>
<evidence type="ECO:0000256" key="1">
    <source>
        <dbReference type="ARBA" id="ARBA00004651"/>
    </source>
</evidence>
<keyword evidence="3" id="KW-1003">Cell membrane</keyword>
<evidence type="ECO:0000256" key="3">
    <source>
        <dbReference type="ARBA" id="ARBA00022475"/>
    </source>
</evidence>
<dbReference type="Gene3D" id="1.20.1250.20">
    <property type="entry name" value="MFS general substrate transporter like domains"/>
    <property type="match status" value="1"/>
</dbReference>
<evidence type="ECO:0000256" key="5">
    <source>
        <dbReference type="ARBA" id="ARBA00022989"/>
    </source>
</evidence>
<dbReference type="Pfam" id="PF05977">
    <property type="entry name" value="MFS_3"/>
    <property type="match status" value="1"/>
</dbReference>
<feature type="transmembrane region" description="Helical" evidence="7">
    <location>
        <begin position="332"/>
        <end position="357"/>
    </location>
</feature>
<keyword evidence="5 7" id="KW-1133">Transmembrane helix</keyword>
<dbReference type="PANTHER" id="PTHR23513:SF11">
    <property type="entry name" value="STAPHYLOFERRIN A TRANSPORTER"/>
    <property type="match status" value="1"/>
</dbReference>
<dbReference type="GO" id="GO:0005886">
    <property type="term" value="C:plasma membrane"/>
    <property type="evidence" value="ECO:0007669"/>
    <property type="project" value="UniProtKB-SubCell"/>
</dbReference>
<feature type="domain" description="Major facilitator superfamily (MFS) profile" evidence="8">
    <location>
        <begin position="35"/>
        <end position="423"/>
    </location>
</feature>
<comment type="caution">
    <text evidence="9">The sequence shown here is derived from an EMBL/GenBank/DDBJ whole genome shotgun (WGS) entry which is preliminary data.</text>
</comment>
<dbReference type="GO" id="GO:0022857">
    <property type="term" value="F:transmembrane transporter activity"/>
    <property type="evidence" value="ECO:0007669"/>
    <property type="project" value="InterPro"/>
</dbReference>
<gene>
    <name evidence="9" type="ORF">SDC9_32638</name>
</gene>
<keyword evidence="6 7" id="KW-0472">Membrane</keyword>
<feature type="transmembrane region" description="Helical" evidence="7">
    <location>
        <begin position="397"/>
        <end position="416"/>
    </location>
</feature>
<evidence type="ECO:0000256" key="6">
    <source>
        <dbReference type="ARBA" id="ARBA00023136"/>
    </source>
</evidence>
<feature type="transmembrane region" description="Helical" evidence="7">
    <location>
        <begin position="281"/>
        <end position="301"/>
    </location>
</feature>
<evidence type="ECO:0000313" key="9">
    <source>
        <dbReference type="EMBL" id="MPL86654.1"/>
    </source>
</evidence>
<accession>A0A644V5R4</accession>
<dbReference type="PROSITE" id="PS50850">
    <property type="entry name" value="MFS"/>
    <property type="match status" value="1"/>
</dbReference>
<dbReference type="CDD" id="cd06173">
    <property type="entry name" value="MFS_MefA_like"/>
    <property type="match status" value="1"/>
</dbReference>
<feature type="transmembrane region" description="Helical" evidence="7">
    <location>
        <begin position="247"/>
        <end position="269"/>
    </location>
</feature>
<dbReference type="InterPro" id="IPR036259">
    <property type="entry name" value="MFS_trans_sf"/>
</dbReference>
<dbReference type="SUPFAM" id="SSF103473">
    <property type="entry name" value="MFS general substrate transporter"/>
    <property type="match status" value="1"/>
</dbReference>
<feature type="transmembrane region" description="Helical" evidence="7">
    <location>
        <begin position="68"/>
        <end position="89"/>
    </location>
</feature>
<dbReference type="PANTHER" id="PTHR23513">
    <property type="entry name" value="INTEGRAL MEMBRANE EFFLUX PROTEIN-RELATED"/>
    <property type="match status" value="1"/>
</dbReference>
<feature type="transmembrane region" description="Helical" evidence="7">
    <location>
        <begin position="308"/>
        <end position="326"/>
    </location>
</feature>
<dbReference type="EMBL" id="VSSQ01000225">
    <property type="protein sequence ID" value="MPL86654.1"/>
    <property type="molecule type" value="Genomic_DNA"/>
</dbReference>
<sequence length="431" mass="46632">MLSFAEKSRILNRFIDISSYLNRPGFAFRSLRHRNYRYYFFGQLISLPGTWIQNIALGWLVYRLTDSAFMLGAVGFAGQIPALLLTPLAGVYADRTNRRQILIATQSVSMLVAFTVSILIFSGAVEIWHILAAAILNGISIAFDTPYRHAFLVEMVTEKKDLPNAIALNSTLFNTARFIGPPLGGLLIALGGEGLCFLVNGFSFLAVIGTLVAMNVKATEITASGKSIFSDLLSGFNYAWGNRPIRVLLLMVITTSFTGLPYQVFMPVFAREVLGGDAQTLGFLTGAIGAGALIGAFFLASRKGLSEIPRIVFVSATMFGIGLAAFSHSTSFWLSMGLLLIAGFGMVVEFASSNTLLQTMVDDRMRGRIVALYSMSFMGITPLGSLTLGSVAETAGVQNTLLISGLFCLLASLFFLRKIPLIRNAMKNAGL</sequence>
<feature type="transmembrane region" description="Helical" evidence="7">
    <location>
        <begin position="369"/>
        <end position="391"/>
    </location>
</feature>
<dbReference type="InterPro" id="IPR020846">
    <property type="entry name" value="MFS_dom"/>
</dbReference>
<evidence type="ECO:0000256" key="2">
    <source>
        <dbReference type="ARBA" id="ARBA00022448"/>
    </source>
</evidence>